<dbReference type="Pfam" id="PF13489">
    <property type="entry name" value="Methyltransf_23"/>
    <property type="match status" value="1"/>
</dbReference>
<evidence type="ECO:0000313" key="4">
    <source>
        <dbReference type="Proteomes" id="UP001281003"/>
    </source>
</evidence>
<dbReference type="EMBL" id="JAUTDP010000003">
    <property type="protein sequence ID" value="KAK3400622.1"/>
    <property type="molecule type" value="Genomic_DNA"/>
</dbReference>
<dbReference type="AlphaFoldDB" id="A0AAE0PIW6"/>
<dbReference type="PANTHER" id="PTHR43591">
    <property type="entry name" value="METHYLTRANSFERASE"/>
    <property type="match status" value="1"/>
</dbReference>
<organism evidence="3 4">
    <name type="scientific">Sordaria brevicollis</name>
    <dbReference type="NCBI Taxonomy" id="83679"/>
    <lineage>
        <taxon>Eukaryota</taxon>
        <taxon>Fungi</taxon>
        <taxon>Dikarya</taxon>
        <taxon>Ascomycota</taxon>
        <taxon>Pezizomycotina</taxon>
        <taxon>Sordariomycetes</taxon>
        <taxon>Sordariomycetidae</taxon>
        <taxon>Sordariales</taxon>
        <taxon>Sordariaceae</taxon>
        <taxon>Sordaria</taxon>
    </lineage>
</organism>
<dbReference type="SUPFAM" id="SSF53335">
    <property type="entry name" value="S-adenosyl-L-methionine-dependent methyltransferases"/>
    <property type="match status" value="1"/>
</dbReference>
<feature type="region of interest" description="Disordered" evidence="2">
    <location>
        <begin position="1"/>
        <end position="55"/>
    </location>
</feature>
<comment type="caution">
    <text evidence="3">The sequence shown here is derived from an EMBL/GenBank/DDBJ whole genome shotgun (WGS) entry which is preliminary data.</text>
</comment>
<reference evidence="3" key="2">
    <citation type="submission" date="2023-07" db="EMBL/GenBank/DDBJ databases">
        <authorList>
            <consortium name="Lawrence Berkeley National Laboratory"/>
            <person name="Haridas S."/>
            <person name="Hensen N."/>
            <person name="Bonometti L."/>
            <person name="Westerberg I."/>
            <person name="Brannstrom I.O."/>
            <person name="Guillou S."/>
            <person name="Cros-Aarteil S."/>
            <person name="Calhoun S."/>
            <person name="Kuo A."/>
            <person name="Mondo S."/>
            <person name="Pangilinan J."/>
            <person name="Riley R."/>
            <person name="LaButti K."/>
            <person name="Andreopoulos B."/>
            <person name="Lipzen A."/>
            <person name="Chen C."/>
            <person name="Yanf M."/>
            <person name="Daum C."/>
            <person name="Ng V."/>
            <person name="Clum A."/>
            <person name="Steindorff A."/>
            <person name="Ohm R."/>
            <person name="Martin F."/>
            <person name="Silar P."/>
            <person name="Natvig D."/>
            <person name="Lalanne C."/>
            <person name="Gautier V."/>
            <person name="Ament-velasquez S.L."/>
            <person name="Kruys A."/>
            <person name="Hutchinson M.I."/>
            <person name="Powell A.J."/>
            <person name="Barry K."/>
            <person name="Miller A.N."/>
            <person name="Grigoriev I.V."/>
            <person name="Debuchy R."/>
            <person name="Gladieux P."/>
            <person name="Thoren M.H."/>
            <person name="Johannesson H."/>
        </authorList>
    </citation>
    <scope>NUCLEOTIDE SEQUENCE</scope>
    <source>
        <strain evidence="3">FGSC 1904</strain>
    </source>
</reference>
<name>A0AAE0PIW6_SORBR</name>
<evidence type="ECO:0000256" key="2">
    <source>
        <dbReference type="SAM" id="MobiDB-lite"/>
    </source>
</evidence>
<keyword evidence="4" id="KW-1185">Reference proteome</keyword>
<dbReference type="Gene3D" id="3.40.50.150">
    <property type="entry name" value="Vaccinia Virus protein VP39"/>
    <property type="match status" value="1"/>
</dbReference>
<comment type="similarity">
    <text evidence="1">Belongs to the methyltransferase superfamily. LaeA methyltransferase family.</text>
</comment>
<proteinExistence type="inferred from homology"/>
<keyword evidence="3" id="KW-0808">Transferase</keyword>
<dbReference type="GO" id="GO:0032259">
    <property type="term" value="P:methylation"/>
    <property type="evidence" value="ECO:0007669"/>
    <property type="project" value="UniProtKB-KW"/>
</dbReference>
<dbReference type="CDD" id="cd02440">
    <property type="entry name" value="AdoMet_MTases"/>
    <property type="match status" value="1"/>
</dbReference>
<dbReference type="GO" id="GO:0008168">
    <property type="term" value="F:methyltransferase activity"/>
    <property type="evidence" value="ECO:0007669"/>
    <property type="project" value="UniProtKB-KW"/>
</dbReference>
<protein>
    <submittedName>
        <fullName evidence="3">S-adenosyl-L-methionine-dependent methyltransferase</fullName>
    </submittedName>
</protein>
<dbReference type="InterPro" id="IPR029063">
    <property type="entry name" value="SAM-dependent_MTases_sf"/>
</dbReference>
<accession>A0AAE0PIW6</accession>
<sequence>MGSTDKTKPPTPSPASPAGGEPSEPIGLLSGSHWVEQEASLDDDADSSVGSDVESSTASISSSILRYRTIKGRTYHSDAATDQEYWGPNDEKANEMLDIFHHVNTLMLDGKLYTAPLTDDIENALDVGTGTGLWAIDFADERPNCNVYGTDISPIQPSWVPPNVQFDIDDATKPWAYRENFFDYVHIRWLTGVFKDWTAIYEEAYKVLKPGAWFEHVDVEVNPICLDGTMPKNSAIHQWGEIWSEVGKKTGIIFNMIDSGVMENGVKEAGFTNIQVKDILAPCSGWPTDPKQKELGFFSSCFLTQDVEGFLTYFLGHLMGWTDKEMATYATCLRKEYKEMKVHAYFKWRVVVAQKPLDA</sequence>
<dbReference type="Proteomes" id="UP001281003">
    <property type="component" value="Unassembled WGS sequence"/>
</dbReference>
<reference evidence="3" key="1">
    <citation type="journal article" date="2023" name="Mol. Phylogenet. Evol.">
        <title>Genome-scale phylogeny and comparative genomics of the fungal order Sordariales.</title>
        <authorList>
            <person name="Hensen N."/>
            <person name="Bonometti L."/>
            <person name="Westerberg I."/>
            <person name="Brannstrom I.O."/>
            <person name="Guillou S."/>
            <person name="Cros-Aarteil S."/>
            <person name="Calhoun S."/>
            <person name="Haridas S."/>
            <person name="Kuo A."/>
            <person name="Mondo S."/>
            <person name="Pangilinan J."/>
            <person name="Riley R."/>
            <person name="LaButti K."/>
            <person name="Andreopoulos B."/>
            <person name="Lipzen A."/>
            <person name="Chen C."/>
            <person name="Yan M."/>
            <person name="Daum C."/>
            <person name="Ng V."/>
            <person name="Clum A."/>
            <person name="Steindorff A."/>
            <person name="Ohm R.A."/>
            <person name="Martin F."/>
            <person name="Silar P."/>
            <person name="Natvig D.O."/>
            <person name="Lalanne C."/>
            <person name="Gautier V."/>
            <person name="Ament-Velasquez S.L."/>
            <person name="Kruys A."/>
            <person name="Hutchinson M.I."/>
            <person name="Powell A.J."/>
            <person name="Barry K."/>
            <person name="Miller A.N."/>
            <person name="Grigoriev I.V."/>
            <person name="Debuchy R."/>
            <person name="Gladieux P."/>
            <person name="Hiltunen Thoren M."/>
            <person name="Johannesson H."/>
        </authorList>
    </citation>
    <scope>NUCLEOTIDE SEQUENCE</scope>
    <source>
        <strain evidence="3">FGSC 1904</strain>
    </source>
</reference>
<gene>
    <name evidence="3" type="ORF">B0T20DRAFT_150004</name>
</gene>
<dbReference type="PANTHER" id="PTHR43591:SF10">
    <property type="entry name" value="ABC TRANSMEMBRANE TYPE-1 DOMAIN-CONTAINING PROTEIN-RELATED"/>
    <property type="match status" value="1"/>
</dbReference>
<evidence type="ECO:0000313" key="3">
    <source>
        <dbReference type="EMBL" id="KAK3400622.1"/>
    </source>
</evidence>
<keyword evidence="3" id="KW-0489">Methyltransferase</keyword>
<evidence type="ECO:0000256" key="1">
    <source>
        <dbReference type="ARBA" id="ARBA00038158"/>
    </source>
</evidence>
<feature type="compositionally biased region" description="Low complexity" evidence="2">
    <location>
        <begin position="16"/>
        <end position="25"/>
    </location>
</feature>